<dbReference type="Proteomes" id="UP000782312">
    <property type="component" value="Unassembled WGS sequence"/>
</dbReference>
<accession>A0A932ML09</accession>
<reference evidence="2" key="1">
    <citation type="submission" date="2020-07" db="EMBL/GenBank/DDBJ databases">
        <title>Huge and variable diversity of episymbiotic CPR bacteria and DPANN archaea in groundwater ecosystems.</title>
        <authorList>
            <person name="He C.Y."/>
            <person name="Keren R."/>
            <person name="Whittaker M."/>
            <person name="Farag I.F."/>
            <person name="Doudna J."/>
            <person name="Cate J.H.D."/>
            <person name="Banfield J.F."/>
        </authorList>
    </citation>
    <scope>NUCLEOTIDE SEQUENCE</scope>
    <source>
        <strain evidence="2">NC_groundwater_763_Ag_S-0.2um_68_21</strain>
    </source>
</reference>
<dbReference type="SUPFAM" id="SSF53474">
    <property type="entry name" value="alpha/beta-Hydrolases"/>
    <property type="match status" value="1"/>
</dbReference>
<protein>
    <submittedName>
        <fullName evidence="2">Prolyl oligopeptidase family serine peptidase</fullName>
    </submittedName>
</protein>
<dbReference type="Pfam" id="PF00326">
    <property type="entry name" value="Peptidase_S9"/>
    <property type="match status" value="1"/>
</dbReference>
<dbReference type="EMBL" id="JACPUR010000001">
    <property type="protein sequence ID" value="MBI3126085.1"/>
    <property type="molecule type" value="Genomic_DNA"/>
</dbReference>
<feature type="domain" description="Peptidase S9 prolyl oligopeptidase catalytic" evidence="1">
    <location>
        <begin position="205"/>
        <end position="365"/>
    </location>
</feature>
<evidence type="ECO:0000259" key="1">
    <source>
        <dbReference type="Pfam" id="PF00326"/>
    </source>
</evidence>
<sequence>MPVFQFWPSDWTMSWQFIRLVSEAHYGGGDFHELHSAARDIQAGDAEAWHREFYQLGERIARLAGEEMARGHRLTARAAHLRASNYFRTSEFYLLGDPRKIRAYKRSAAEFEKGAALFDPPFERAEIPYEGTSLPGWFIQASGKGRRPACLLVGGADTTAEELWFLGGREVLDRGMHLLIVDGPGQGAAVRLRGLYMRPDYEVPVIAMLDWLCARPEVDADRIGLVGRSAGGYFGPKTAAVDGRIKAMVLWGACYDWLKDVYDFYPPIQRQFQYILGAQDDAGCREKLKAYTLEGVLPKVRCPTLVSHGEQDRIVHPESARRTYRELGSADKELKMWTPETLGENHCQNDNTLNAVRFMYDWLADRV</sequence>
<evidence type="ECO:0000313" key="2">
    <source>
        <dbReference type="EMBL" id="MBI3126085.1"/>
    </source>
</evidence>
<dbReference type="InterPro" id="IPR001375">
    <property type="entry name" value="Peptidase_S9_cat"/>
</dbReference>
<dbReference type="PANTHER" id="PTHR22946">
    <property type="entry name" value="DIENELACTONE HYDROLASE DOMAIN-CONTAINING PROTEIN-RELATED"/>
    <property type="match status" value="1"/>
</dbReference>
<dbReference type="Gene3D" id="3.40.50.1820">
    <property type="entry name" value="alpha/beta hydrolase"/>
    <property type="match status" value="1"/>
</dbReference>
<proteinExistence type="predicted"/>
<name>A0A932ML09_UNCTE</name>
<dbReference type="PANTHER" id="PTHR22946:SF12">
    <property type="entry name" value="CONIDIAL PIGMENT BIOSYNTHESIS PROTEIN AYG1 (AFU_ORTHOLOGUE AFUA_2G17550)"/>
    <property type="match status" value="1"/>
</dbReference>
<dbReference type="Gene3D" id="1.20.1440.110">
    <property type="entry name" value="acylaminoacyl peptidase"/>
    <property type="match status" value="1"/>
</dbReference>
<dbReference type="AlphaFoldDB" id="A0A932ML09"/>
<dbReference type="InterPro" id="IPR050261">
    <property type="entry name" value="FrsA_esterase"/>
</dbReference>
<gene>
    <name evidence="2" type="ORF">HYZ11_00585</name>
</gene>
<comment type="caution">
    <text evidence="2">The sequence shown here is derived from an EMBL/GenBank/DDBJ whole genome shotgun (WGS) entry which is preliminary data.</text>
</comment>
<organism evidence="2 3">
    <name type="scientific">Tectimicrobiota bacterium</name>
    <dbReference type="NCBI Taxonomy" id="2528274"/>
    <lineage>
        <taxon>Bacteria</taxon>
        <taxon>Pseudomonadati</taxon>
        <taxon>Nitrospinota/Tectimicrobiota group</taxon>
        <taxon>Candidatus Tectimicrobiota</taxon>
    </lineage>
</organism>
<dbReference type="InterPro" id="IPR029058">
    <property type="entry name" value="AB_hydrolase_fold"/>
</dbReference>
<dbReference type="GO" id="GO:0008236">
    <property type="term" value="F:serine-type peptidase activity"/>
    <property type="evidence" value="ECO:0007669"/>
    <property type="project" value="InterPro"/>
</dbReference>
<evidence type="ECO:0000313" key="3">
    <source>
        <dbReference type="Proteomes" id="UP000782312"/>
    </source>
</evidence>
<dbReference type="GO" id="GO:0006508">
    <property type="term" value="P:proteolysis"/>
    <property type="evidence" value="ECO:0007669"/>
    <property type="project" value="InterPro"/>
</dbReference>